<sequence>MADGGSAVAAAVFPAAQSSVVPDPGAFFHQRLLSSPLPTNSFFQNFVLGDGDQPEYIHPYLVKSSGSALSLCYPSCFTSSQFIYQPFAGDLTLSSDGGGTSRHVVSAFDDLSVTLDLPPSLRFFLIRGSPYITCAATAAEGGAATALSLSSVHAIVGVSSDPSGNRHRVLLNSSQTFLLYSSSSLTFYQVSATEIRSAEGFDGVIRIAYLPDPRHEPVLDRFSSCYPVSGGAAITCPFCVRYRWEKEGSGDLLLLAHPLQLRLLSGDEGGGASVLSDFTYRSLDGDLVGVVGSEWLLKTDPIRVAWHSTRGVAEDGRQEVIAALCKDAGELLKPIATTSSYFFGKAAARAARLALIAEEVSFPEVIPAVASFLKENISPWLDGTFSGNGLLYEPKWGGVVTMQGAADSGADFGFGIYNDHHYHLGYFLYAIAVLSKLEPTWGRRYAPQAYAMVEDFMNQSRSFQGASCTKLRCFDLWKLHSWAGGLTAFSDGRNQESTSEAVNAYYAAALMGLSYGDVELAAAGARLAALEIRSAAAWWHVREEERIYEVDFRRENRIVGIVWSNKRDSCLWFAPTEWKECRLGIQVLPLLPITELLFMDEGFARELVNWASPALEREGVGEGWKGFVYALQGIYDKETALSRTRGLTIFDDGNSLTNMLWWLHSRD</sequence>
<dbReference type="InterPro" id="IPR005200">
    <property type="entry name" value="Endo-beta-glucanase"/>
</dbReference>
<dbReference type="GO" id="GO:0071555">
    <property type="term" value="P:cell wall organization"/>
    <property type="evidence" value="ECO:0007669"/>
    <property type="project" value="UniProtKB-KW"/>
</dbReference>
<accession>A0A7I8LAM0</accession>
<dbReference type="GO" id="GO:0000272">
    <property type="term" value="P:polysaccharide catabolic process"/>
    <property type="evidence" value="ECO:0007669"/>
    <property type="project" value="UniProtKB-KW"/>
</dbReference>
<evidence type="ECO:0000256" key="1">
    <source>
        <dbReference type="ARBA" id="ARBA00000382"/>
    </source>
</evidence>
<evidence type="ECO:0000256" key="5">
    <source>
        <dbReference type="ARBA" id="ARBA00023277"/>
    </source>
</evidence>
<proteinExistence type="inferred from homology"/>
<dbReference type="AlphaFoldDB" id="A0A7I8LAM0"/>
<dbReference type="PROSITE" id="PS52008">
    <property type="entry name" value="GH81"/>
    <property type="match status" value="1"/>
</dbReference>
<evidence type="ECO:0000256" key="7">
    <source>
        <dbReference type="ARBA" id="ARBA00023316"/>
    </source>
</evidence>
<evidence type="ECO:0000313" key="12">
    <source>
        <dbReference type="EMBL" id="CAA7407121.1"/>
    </source>
</evidence>
<evidence type="ECO:0000256" key="3">
    <source>
        <dbReference type="ARBA" id="ARBA00012780"/>
    </source>
</evidence>
<evidence type="ECO:0000313" key="11">
    <source>
        <dbReference type="EMBL" id="CAA2630834.1"/>
    </source>
</evidence>
<keyword evidence="6" id="KW-0326">Glycosidase</keyword>
<evidence type="ECO:0000259" key="10">
    <source>
        <dbReference type="Pfam" id="PF17652"/>
    </source>
</evidence>
<dbReference type="InterPro" id="IPR040451">
    <property type="entry name" value="GH81_N"/>
</dbReference>
<evidence type="ECO:0000313" key="13">
    <source>
        <dbReference type="Proteomes" id="UP000663760"/>
    </source>
</evidence>
<dbReference type="PANTHER" id="PTHR31983:SF0">
    <property type="entry name" value="GLUCAN ENDO-1,3-BETA-D-GLUCOSIDASE 2"/>
    <property type="match status" value="1"/>
</dbReference>
<dbReference type="InterPro" id="IPR040720">
    <property type="entry name" value="GH81_C"/>
</dbReference>
<dbReference type="EMBL" id="LR746276">
    <property type="protein sequence ID" value="CAA7407121.1"/>
    <property type="molecule type" value="Genomic_DNA"/>
</dbReference>
<dbReference type="GO" id="GO:0052861">
    <property type="term" value="F:endo-1,3(4)-beta-glucanase activity"/>
    <property type="evidence" value="ECO:0007669"/>
    <property type="project" value="InterPro"/>
</dbReference>
<keyword evidence="8" id="KW-0624">Polysaccharide degradation</keyword>
<evidence type="ECO:0000256" key="6">
    <source>
        <dbReference type="ARBA" id="ARBA00023295"/>
    </source>
</evidence>
<comment type="catalytic activity">
    <reaction evidence="1">
        <text>Hydrolysis of (1-&gt;3)-beta-D-glucosidic linkages in (1-&gt;3)-beta-D-glucans.</text>
        <dbReference type="EC" id="3.2.1.39"/>
    </reaction>
</comment>
<dbReference type="Gene3D" id="2.70.98.30">
    <property type="entry name" value="Golgi alpha-mannosidase II, domain 4"/>
    <property type="match status" value="1"/>
</dbReference>
<feature type="domain" description="Glycosyl hydrolase family 81 N-terminal" evidence="9">
    <location>
        <begin position="34"/>
        <end position="305"/>
    </location>
</feature>
<dbReference type="OrthoDB" id="4473401at2759"/>
<dbReference type="Proteomes" id="UP000663760">
    <property type="component" value="Chromosome 13"/>
</dbReference>
<reference evidence="12" key="1">
    <citation type="submission" date="2020-02" db="EMBL/GenBank/DDBJ databases">
        <authorList>
            <person name="Scholz U."/>
            <person name="Mascher M."/>
            <person name="Fiebig A."/>
        </authorList>
    </citation>
    <scope>NUCLEOTIDE SEQUENCE</scope>
</reference>
<name>A0A7I8LAM0_SPIIN</name>
<feature type="domain" description="Glycosyl hydrolase family 81 C-terminal" evidence="10">
    <location>
        <begin position="314"/>
        <end position="663"/>
    </location>
</feature>
<keyword evidence="5" id="KW-0119">Carbohydrate metabolism</keyword>
<keyword evidence="4" id="KW-0378">Hydrolase</keyword>
<comment type="similarity">
    <text evidence="2">Belongs to the glycosyl hydrolase 81 family.</text>
</comment>
<keyword evidence="13" id="KW-1185">Reference proteome</keyword>
<dbReference type="GO" id="GO:0042973">
    <property type="term" value="F:glucan endo-1,3-beta-D-glucosidase activity"/>
    <property type="evidence" value="ECO:0007669"/>
    <property type="project" value="UniProtKB-EC"/>
</dbReference>
<organism evidence="12 13">
    <name type="scientific">Spirodela intermedia</name>
    <name type="common">Intermediate duckweed</name>
    <dbReference type="NCBI Taxonomy" id="51605"/>
    <lineage>
        <taxon>Eukaryota</taxon>
        <taxon>Viridiplantae</taxon>
        <taxon>Streptophyta</taxon>
        <taxon>Embryophyta</taxon>
        <taxon>Tracheophyta</taxon>
        <taxon>Spermatophyta</taxon>
        <taxon>Magnoliopsida</taxon>
        <taxon>Liliopsida</taxon>
        <taxon>Araceae</taxon>
        <taxon>Lemnoideae</taxon>
        <taxon>Spirodela</taxon>
    </lineage>
</organism>
<protein>
    <recommendedName>
        <fullName evidence="3">glucan endo-1,3-beta-D-glucosidase</fullName>
        <ecNumber evidence="3">3.2.1.39</ecNumber>
    </recommendedName>
</protein>
<dbReference type="Pfam" id="PF03639">
    <property type="entry name" value="Glyco_hydro_81"/>
    <property type="match status" value="1"/>
</dbReference>
<dbReference type="EC" id="3.2.1.39" evidence="3"/>
<evidence type="ECO:0000256" key="2">
    <source>
        <dbReference type="ARBA" id="ARBA00010730"/>
    </source>
</evidence>
<evidence type="ECO:0000259" key="9">
    <source>
        <dbReference type="Pfam" id="PF03639"/>
    </source>
</evidence>
<evidence type="ECO:0000256" key="8">
    <source>
        <dbReference type="ARBA" id="ARBA00023326"/>
    </source>
</evidence>
<dbReference type="EMBL" id="LR743600">
    <property type="protein sequence ID" value="CAA2630834.1"/>
    <property type="molecule type" value="Genomic_DNA"/>
</dbReference>
<dbReference type="PANTHER" id="PTHR31983">
    <property type="entry name" value="ENDO-1,3(4)-BETA-GLUCANASE 1"/>
    <property type="match status" value="1"/>
</dbReference>
<gene>
    <name evidence="11" type="ORF">SI7747_13016480</name>
    <name evidence="12" type="ORF">SI8410_13017799</name>
</gene>
<keyword evidence="7" id="KW-0961">Cell wall biogenesis/degradation</keyword>
<evidence type="ECO:0000256" key="4">
    <source>
        <dbReference type="ARBA" id="ARBA00022801"/>
    </source>
</evidence>
<dbReference type="Pfam" id="PF17652">
    <property type="entry name" value="Glyco_hydro81C"/>
    <property type="match status" value="1"/>
</dbReference>